<keyword evidence="10" id="KW-1185">Reference proteome</keyword>
<dbReference type="GO" id="GO:0008810">
    <property type="term" value="F:cellulase activity"/>
    <property type="evidence" value="ECO:0007669"/>
    <property type="project" value="UniProtKB-EC"/>
</dbReference>
<proteinExistence type="inferred from homology"/>
<dbReference type="GO" id="GO:0030245">
    <property type="term" value="P:cellulose catabolic process"/>
    <property type="evidence" value="ECO:0007669"/>
    <property type="project" value="UniProtKB-KW"/>
</dbReference>
<feature type="chain" id="PRO_5011473345" description="cellulase" evidence="8">
    <location>
        <begin position="25"/>
        <end position="357"/>
    </location>
</feature>
<comment type="catalytic activity">
    <reaction evidence="1">
        <text>Endohydrolysis of (1-&gt;4)-beta-D-glucosidic linkages in cellulose, lichenin and cereal beta-D-glucans.</text>
        <dbReference type="EC" id="3.2.1.4"/>
    </reaction>
</comment>
<evidence type="ECO:0000256" key="6">
    <source>
        <dbReference type="ARBA" id="ARBA00023295"/>
    </source>
</evidence>
<dbReference type="SUPFAM" id="SSF48208">
    <property type="entry name" value="Six-hairpin glycosidases"/>
    <property type="match status" value="1"/>
</dbReference>
<dbReference type="Gene3D" id="1.50.10.10">
    <property type="match status" value="1"/>
</dbReference>
<dbReference type="EMBL" id="FNPF01000018">
    <property type="protein sequence ID" value="SDY78779.1"/>
    <property type="molecule type" value="Genomic_DNA"/>
</dbReference>
<dbReference type="Proteomes" id="UP000199286">
    <property type="component" value="Unassembled WGS sequence"/>
</dbReference>
<evidence type="ECO:0000256" key="7">
    <source>
        <dbReference type="ARBA" id="ARBA00023326"/>
    </source>
</evidence>
<evidence type="ECO:0000256" key="8">
    <source>
        <dbReference type="SAM" id="SignalP"/>
    </source>
</evidence>
<organism evidence="9 10">
    <name type="scientific">Citreimonas salinaria</name>
    <dbReference type="NCBI Taxonomy" id="321339"/>
    <lineage>
        <taxon>Bacteria</taxon>
        <taxon>Pseudomonadati</taxon>
        <taxon>Pseudomonadota</taxon>
        <taxon>Alphaproteobacteria</taxon>
        <taxon>Rhodobacterales</taxon>
        <taxon>Roseobacteraceae</taxon>
        <taxon>Citreimonas</taxon>
    </lineage>
</organism>
<evidence type="ECO:0000313" key="9">
    <source>
        <dbReference type="EMBL" id="SDY78779.1"/>
    </source>
</evidence>
<dbReference type="AlphaFoldDB" id="A0A1H3MRQ7"/>
<evidence type="ECO:0000256" key="1">
    <source>
        <dbReference type="ARBA" id="ARBA00000966"/>
    </source>
</evidence>
<sequence length="357" mass="38354">MNRRAFLKQSALLALLASGHGASAAGPDAELDPLIPAWEAWKAAHLQQTGRVIDARQDQASHSEGQGYGIRLAVAFRDRAAFDAMDRWTQANLAVRPDTLLAWRWRPDLPERIDDFNNASDGDLFYAWSLALAAERWSAPDYLARATAMANDLAASCVVARPDRPGDRVLLPAAFGFVKDDAAVLNVSYMMPRALAELGRASGQGALEAAAEGALRLMSDLAQTGSMPDWVRASPEGLGPAEGFASHTGYEAMRVPLFLCWSGQTAHPAVATHAALPDDGGDIDATPVVFDRTSGDVLQHSGEAGYRALQALTRCAAGNMGFSTMPPFDPEQTYYPATLHLFAMLCARQTLRSCTPI</sequence>
<evidence type="ECO:0000256" key="2">
    <source>
        <dbReference type="ARBA" id="ARBA00009209"/>
    </source>
</evidence>
<comment type="similarity">
    <text evidence="2">Belongs to the glycosyl hydrolase 8 (cellulase D) family.</text>
</comment>
<dbReference type="RefSeq" id="WP_089885230.1">
    <property type="nucleotide sequence ID" value="NZ_FNPF01000018.1"/>
</dbReference>
<dbReference type="PRINTS" id="PR00735">
    <property type="entry name" value="GLHYDRLASE8"/>
</dbReference>
<keyword evidence="7" id="KW-0624">Polysaccharide degradation</keyword>
<evidence type="ECO:0000313" key="10">
    <source>
        <dbReference type="Proteomes" id="UP000199286"/>
    </source>
</evidence>
<keyword evidence="8" id="KW-0732">Signal</keyword>
<evidence type="ECO:0000256" key="3">
    <source>
        <dbReference type="ARBA" id="ARBA00012601"/>
    </source>
</evidence>
<feature type="signal peptide" evidence="8">
    <location>
        <begin position="1"/>
        <end position="24"/>
    </location>
</feature>
<dbReference type="OrthoDB" id="9766708at2"/>
<dbReference type="Pfam" id="PF01270">
    <property type="entry name" value="Glyco_hydro_8"/>
    <property type="match status" value="1"/>
</dbReference>
<reference evidence="9 10" key="1">
    <citation type="submission" date="2016-10" db="EMBL/GenBank/DDBJ databases">
        <authorList>
            <person name="de Groot N.N."/>
        </authorList>
    </citation>
    <scope>NUCLEOTIDE SEQUENCE [LARGE SCALE GENOMIC DNA]</scope>
    <source>
        <strain evidence="9 10">DSM 26880</strain>
    </source>
</reference>
<keyword evidence="5" id="KW-0136">Cellulose degradation</keyword>
<evidence type="ECO:0000256" key="5">
    <source>
        <dbReference type="ARBA" id="ARBA00023001"/>
    </source>
</evidence>
<gene>
    <name evidence="9" type="ORF">SAMN05444340_11815</name>
</gene>
<dbReference type="EC" id="3.2.1.4" evidence="3"/>
<accession>A0A1H3MRQ7</accession>
<keyword evidence="6" id="KW-0326">Glycosidase</keyword>
<evidence type="ECO:0000256" key="4">
    <source>
        <dbReference type="ARBA" id="ARBA00022801"/>
    </source>
</evidence>
<dbReference type="STRING" id="321339.SAMN05444340_11815"/>
<name>A0A1H3MRQ7_9RHOB</name>
<keyword evidence="7" id="KW-0119">Carbohydrate metabolism</keyword>
<keyword evidence="4" id="KW-0378">Hydrolase</keyword>
<dbReference type="InterPro" id="IPR002037">
    <property type="entry name" value="Glyco_hydro_8"/>
</dbReference>
<dbReference type="InterPro" id="IPR008928">
    <property type="entry name" value="6-hairpin_glycosidase_sf"/>
</dbReference>
<dbReference type="InterPro" id="IPR012341">
    <property type="entry name" value="6hp_glycosidase-like_sf"/>
</dbReference>
<protein>
    <recommendedName>
        <fullName evidence="3">cellulase</fullName>
        <ecNumber evidence="3">3.2.1.4</ecNumber>
    </recommendedName>
</protein>